<evidence type="ECO:0000256" key="3">
    <source>
        <dbReference type="ARBA" id="ARBA00023163"/>
    </source>
</evidence>
<keyword evidence="4 8" id="KW-0675">Receptor</keyword>
<dbReference type="InterPro" id="IPR035500">
    <property type="entry name" value="NHR-like_dom_sf"/>
</dbReference>
<keyword evidence="5" id="KW-0539">Nucleus</keyword>
<keyword evidence="7" id="KW-1185">Reference proteome</keyword>
<dbReference type="GO" id="GO:0003677">
    <property type="term" value="F:DNA binding"/>
    <property type="evidence" value="ECO:0007669"/>
    <property type="project" value="UniProtKB-KW"/>
</dbReference>
<evidence type="ECO:0000313" key="8">
    <source>
        <dbReference type="RefSeq" id="XP_033792512.1"/>
    </source>
</evidence>
<dbReference type="RefSeq" id="XP_033792512.1">
    <property type="nucleotide sequence ID" value="XM_033936621.1"/>
</dbReference>
<keyword evidence="2" id="KW-0238">DNA-binding</keyword>
<sequence>MLHVGGILNLQGGKAGSMAVKERKKTNKLEVCCKSLPLLAVPGVRLDRVRGGRQKYKRRIDAENSPYLNPLLVQPAKKPYNKIVSHLLVAEPEKIYAMPDPTVPDNDIKVLTTLCDLADRELVVIIGWAKHIPGFSTLSLADQMSLLQSAWMEILILGVVYRSLSFEDELIYAEDYIMDEDQSKLAGLLDLNNAILQLVKKYKSMKLEKEEFVTLKAIALANSDSMHIEDLEAVQKLQDVLHEALQDYEAGQHIEDPRRAGKILMTLPLLRQTSTKAVQHFYNIKLEGKVPMHKLFLEMLEAKV</sequence>
<dbReference type="PANTHER" id="PTHR48092">
    <property type="entry name" value="KNIRPS-RELATED PROTEIN-RELATED"/>
    <property type="match status" value="1"/>
</dbReference>
<evidence type="ECO:0000256" key="2">
    <source>
        <dbReference type="ARBA" id="ARBA00023125"/>
    </source>
</evidence>
<dbReference type="CTD" id="2104"/>
<evidence type="ECO:0000256" key="4">
    <source>
        <dbReference type="ARBA" id="ARBA00023170"/>
    </source>
</evidence>
<dbReference type="PRINTS" id="PR00398">
    <property type="entry name" value="STRDHORMONER"/>
</dbReference>
<dbReference type="SMART" id="SM00430">
    <property type="entry name" value="HOLI"/>
    <property type="match status" value="1"/>
</dbReference>
<evidence type="ECO:0000313" key="7">
    <source>
        <dbReference type="Proteomes" id="UP000515159"/>
    </source>
</evidence>
<gene>
    <name evidence="8" type="primary">ESRRG</name>
</gene>
<proteinExistence type="predicted"/>
<protein>
    <submittedName>
        <fullName evidence="8">Estrogen-related receptor gamma isoform X5</fullName>
    </submittedName>
</protein>
<organism evidence="7 8">
    <name type="scientific">Geotrypetes seraphini</name>
    <name type="common">Gaboon caecilian</name>
    <name type="synonym">Caecilia seraphini</name>
    <dbReference type="NCBI Taxonomy" id="260995"/>
    <lineage>
        <taxon>Eukaryota</taxon>
        <taxon>Metazoa</taxon>
        <taxon>Chordata</taxon>
        <taxon>Craniata</taxon>
        <taxon>Vertebrata</taxon>
        <taxon>Euteleostomi</taxon>
        <taxon>Amphibia</taxon>
        <taxon>Gymnophiona</taxon>
        <taxon>Geotrypetes</taxon>
    </lineage>
</organism>
<keyword evidence="1" id="KW-0805">Transcription regulation</keyword>
<keyword evidence="3" id="KW-0804">Transcription</keyword>
<dbReference type="FunFam" id="1.10.565.10:FF:000009">
    <property type="entry name" value="estrogen-related receptor gamma isoform X1"/>
    <property type="match status" value="1"/>
</dbReference>
<reference evidence="8" key="1">
    <citation type="submission" date="2025-08" db="UniProtKB">
        <authorList>
            <consortium name="RefSeq"/>
        </authorList>
    </citation>
    <scope>IDENTIFICATION</scope>
</reference>
<evidence type="ECO:0000256" key="5">
    <source>
        <dbReference type="ARBA" id="ARBA00023242"/>
    </source>
</evidence>
<dbReference type="AlphaFoldDB" id="A0A6P8PWN3"/>
<dbReference type="InterPro" id="IPR000536">
    <property type="entry name" value="Nucl_hrmn_rcpt_lig-bd"/>
</dbReference>
<dbReference type="Pfam" id="PF00104">
    <property type="entry name" value="Hormone_recep"/>
    <property type="match status" value="1"/>
</dbReference>
<dbReference type="PROSITE" id="PS51843">
    <property type="entry name" value="NR_LBD"/>
    <property type="match status" value="1"/>
</dbReference>
<dbReference type="Proteomes" id="UP000515159">
    <property type="component" value="Chromosome 3"/>
</dbReference>
<name>A0A6P8PWN3_GEOSA</name>
<dbReference type="Gene3D" id="1.10.565.10">
    <property type="entry name" value="Retinoid X Receptor"/>
    <property type="match status" value="1"/>
</dbReference>
<feature type="domain" description="NR LBD" evidence="6">
    <location>
        <begin position="79"/>
        <end position="303"/>
    </location>
</feature>
<dbReference type="InterPro" id="IPR050200">
    <property type="entry name" value="Nuclear_hormone_rcpt_NR3"/>
</dbReference>
<dbReference type="SUPFAM" id="SSF48508">
    <property type="entry name" value="Nuclear receptor ligand-binding domain"/>
    <property type="match status" value="1"/>
</dbReference>
<dbReference type="GeneID" id="117356847"/>
<accession>A0A6P8PWN3</accession>
<dbReference type="InterPro" id="IPR001723">
    <property type="entry name" value="Nuclear_hrmn_rcpt"/>
</dbReference>
<evidence type="ECO:0000259" key="6">
    <source>
        <dbReference type="PROSITE" id="PS51843"/>
    </source>
</evidence>
<evidence type="ECO:0000256" key="1">
    <source>
        <dbReference type="ARBA" id="ARBA00023015"/>
    </source>
</evidence>
<dbReference type="CDD" id="cd06946">
    <property type="entry name" value="NR_LBD_ERR"/>
    <property type="match status" value="1"/>
</dbReference>